<dbReference type="RefSeq" id="WP_252464040.1">
    <property type="nucleotide sequence ID" value="NZ_JALBWM010000002.1"/>
</dbReference>
<dbReference type="Proteomes" id="UP001139028">
    <property type="component" value="Unassembled WGS sequence"/>
</dbReference>
<dbReference type="SUPFAM" id="SSF56925">
    <property type="entry name" value="OMPA-like"/>
    <property type="match status" value="1"/>
</dbReference>
<keyword evidence="1" id="KW-0732">Signal</keyword>
<evidence type="ECO:0000256" key="1">
    <source>
        <dbReference type="ARBA" id="ARBA00022729"/>
    </source>
</evidence>
<proteinExistence type="predicted"/>
<dbReference type="InterPro" id="IPR028974">
    <property type="entry name" value="TSP_type-3_rpt"/>
</dbReference>
<dbReference type="SUPFAM" id="SSF103647">
    <property type="entry name" value="TSP type-3 repeat"/>
    <property type="match status" value="1"/>
</dbReference>
<sequence length="309" mass="35652">MRKRRSLLSISYGILFFFIFVALEASADFVGTLNLYVNGGKHWFDGDRLKGTPFRGFEMRDSSGVGTGFGFNMTNYWAMEGVVDYFVVNIADTPEKVDVYNYHLDLLYQFGGQFCGNFCWQPYIAFGIGEIRINYDRRRHKKYWDPDDPEYSYDPDHPYDPDYPYPYDCRKKFYVQKNGPYYPYPPYHCDWHDRQTMVNLGVGIKYSLGPRWQARADIRLFQGVEEGGVDGFASLAVGYQWIEYPDFWYDEDADGIIDATDQCPQTPVGVDVQLDGCPLDTDFDGVPSYLDQCPNTPIGIAVDEYGCIR</sequence>
<feature type="domain" description="Outer membrane protein beta-barrel" evidence="2">
    <location>
        <begin position="19"/>
        <end position="223"/>
    </location>
</feature>
<comment type="caution">
    <text evidence="3">The sequence shown here is derived from an EMBL/GenBank/DDBJ whole genome shotgun (WGS) entry which is preliminary data.</text>
</comment>
<dbReference type="GO" id="GO:0007155">
    <property type="term" value="P:cell adhesion"/>
    <property type="evidence" value="ECO:0007669"/>
    <property type="project" value="InterPro"/>
</dbReference>
<gene>
    <name evidence="3" type="ORF">MO867_00850</name>
</gene>
<organism evidence="3 4">
    <name type="scientific">Microbulbifer okhotskensis</name>
    <dbReference type="NCBI Taxonomy" id="2926617"/>
    <lineage>
        <taxon>Bacteria</taxon>
        <taxon>Pseudomonadati</taxon>
        <taxon>Pseudomonadota</taxon>
        <taxon>Gammaproteobacteria</taxon>
        <taxon>Cellvibrionales</taxon>
        <taxon>Microbulbiferaceae</taxon>
        <taxon>Microbulbifer</taxon>
    </lineage>
</organism>
<dbReference type="InterPro" id="IPR003367">
    <property type="entry name" value="Thrombospondin_3-like_rpt"/>
</dbReference>
<dbReference type="GO" id="GO:0005509">
    <property type="term" value="F:calcium ion binding"/>
    <property type="evidence" value="ECO:0007669"/>
    <property type="project" value="InterPro"/>
</dbReference>
<dbReference type="AlphaFoldDB" id="A0A9X2EJK9"/>
<reference evidence="3" key="1">
    <citation type="journal article" date="2022" name="Arch. Microbiol.">
        <title>Microbulbifer okhotskensis sp. nov., isolated from a deep bottom sediment of the Okhotsk Sea.</title>
        <authorList>
            <person name="Romanenko L."/>
            <person name="Kurilenko V."/>
            <person name="Otstavnykh N."/>
            <person name="Velansky P."/>
            <person name="Isaeva M."/>
            <person name="Mikhailov V."/>
        </authorList>
    </citation>
    <scope>NUCLEOTIDE SEQUENCE</scope>
    <source>
        <strain evidence="3">OS29</strain>
    </source>
</reference>
<name>A0A9X2EJK9_9GAMM</name>
<evidence type="ECO:0000313" key="4">
    <source>
        <dbReference type="Proteomes" id="UP001139028"/>
    </source>
</evidence>
<keyword evidence="4" id="KW-1185">Reference proteome</keyword>
<dbReference type="InterPro" id="IPR027385">
    <property type="entry name" value="Beta-barrel_OMP"/>
</dbReference>
<dbReference type="Pfam" id="PF13505">
    <property type="entry name" value="OMP_b-brl"/>
    <property type="match status" value="1"/>
</dbReference>
<dbReference type="InterPro" id="IPR011250">
    <property type="entry name" value="OMP/PagP_B-barrel"/>
</dbReference>
<evidence type="ECO:0000259" key="2">
    <source>
        <dbReference type="Pfam" id="PF13505"/>
    </source>
</evidence>
<dbReference type="Pfam" id="PF02412">
    <property type="entry name" value="TSP_3"/>
    <property type="match status" value="1"/>
</dbReference>
<dbReference type="Gene3D" id="2.40.160.20">
    <property type="match status" value="1"/>
</dbReference>
<dbReference type="Gene3D" id="4.10.1080.10">
    <property type="entry name" value="TSP type-3 repeat"/>
    <property type="match status" value="1"/>
</dbReference>
<dbReference type="EMBL" id="JALBWM010000002">
    <property type="protein sequence ID" value="MCO1332874.1"/>
    <property type="molecule type" value="Genomic_DNA"/>
</dbReference>
<accession>A0A9X2EJK9</accession>
<evidence type="ECO:0000313" key="3">
    <source>
        <dbReference type="EMBL" id="MCO1332874.1"/>
    </source>
</evidence>
<protein>
    <submittedName>
        <fullName evidence="3">Outer membrane beta-barrel protein</fullName>
    </submittedName>
</protein>